<evidence type="ECO:0000313" key="10">
    <source>
        <dbReference type="Proteomes" id="UP000765509"/>
    </source>
</evidence>
<evidence type="ECO:0000256" key="1">
    <source>
        <dbReference type="ARBA" id="ARBA00001968"/>
    </source>
</evidence>
<evidence type="ECO:0000259" key="8">
    <source>
        <dbReference type="Pfam" id="PF13359"/>
    </source>
</evidence>
<protein>
    <recommendedName>
        <fullName evidence="8">DDE Tnp4 domain-containing protein</fullName>
    </recommendedName>
</protein>
<dbReference type="PANTHER" id="PTHR22930:SF85">
    <property type="entry name" value="GH03217P-RELATED"/>
    <property type="match status" value="1"/>
</dbReference>
<dbReference type="EMBL" id="AVOT02045182">
    <property type="protein sequence ID" value="MBW0540540.1"/>
    <property type="molecule type" value="Genomic_DNA"/>
</dbReference>
<dbReference type="InterPro" id="IPR027806">
    <property type="entry name" value="HARBI1_dom"/>
</dbReference>
<evidence type="ECO:0000256" key="2">
    <source>
        <dbReference type="ARBA" id="ARBA00004123"/>
    </source>
</evidence>
<sequence>MESFRQRHGLRNIIGAIDGTHIPVIPPANDEWNSYVNRKGWHSIVFQCIVDGHGNFCNVYGGLPGSVHDSRVFRKSKIGQDLINGVARFPPNCLLIGDSGYSSRLPILVPERNPQNEEGAHFNNIHSSTRIVVEQAFGRLKNRFRCLLRPQAIVPLHTAKVTIACMILHNMLNSDQGTFLAHWNQRDIQ</sequence>
<dbReference type="PANTHER" id="PTHR22930">
    <property type="match status" value="1"/>
</dbReference>
<gene>
    <name evidence="9" type="ORF">O181_080255</name>
</gene>
<accession>A0A9Q3FGJ9</accession>
<evidence type="ECO:0000256" key="6">
    <source>
        <dbReference type="ARBA" id="ARBA00022801"/>
    </source>
</evidence>
<feature type="domain" description="DDE Tnp4" evidence="8">
    <location>
        <begin position="17"/>
        <end position="170"/>
    </location>
</feature>
<dbReference type="InterPro" id="IPR045249">
    <property type="entry name" value="HARBI1-like"/>
</dbReference>
<evidence type="ECO:0000313" key="9">
    <source>
        <dbReference type="EMBL" id="MBW0540540.1"/>
    </source>
</evidence>
<dbReference type="Pfam" id="PF13359">
    <property type="entry name" value="DDE_Tnp_4"/>
    <property type="match status" value="1"/>
</dbReference>
<evidence type="ECO:0000256" key="5">
    <source>
        <dbReference type="ARBA" id="ARBA00022723"/>
    </source>
</evidence>
<reference evidence="9" key="1">
    <citation type="submission" date="2021-03" db="EMBL/GenBank/DDBJ databases">
        <title>Draft genome sequence of rust myrtle Austropuccinia psidii MF-1, a brazilian biotype.</title>
        <authorList>
            <person name="Quecine M.C."/>
            <person name="Pachon D.M.R."/>
            <person name="Bonatelli M.L."/>
            <person name="Correr F.H."/>
            <person name="Franceschini L.M."/>
            <person name="Leite T.F."/>
            <person name="Margarido G.R.A."/>
            <person name="Almeida C.A."/>
            <person name="Ferrarezi J.A."/>
            <person name="Labate C.A."/>
        </authorList>
    </citation>
    <scope>NUCLEOTIDE SEQUENCE</scope>
    <source>
        <strain evidence="9">MF-1</strain>
    </source>
</reference>
<keyword evidence="6" id="KW-0378">Hydrolase</keyword>
<evidence type="ECO:0000256" key="7">
    <source>
        <dbReference type="ARBA" id="ARBA00023242"/>
    </source>
</evidence>
<dbReference type="GO" id="GO:0016787">
    <property type="term" value="F:hydrolase activity"/>
    <property type="evidence" value="ECO:0007669"/>
    <property type="project" value="UniProtKB-KW"/>
</dbReference>
<dbReference type="GO" id="GO:0004518">
    <property type="term" value="F:nuclease activity"/>
    <property type="evidence" value="ECO:0007669"/>
    <property type="project" value="UniProtKB-KW"/>
</dbReference>
<keyword evidence="5" id="KW-0479">Metal-binding</keyword>
<keyword evidence="4" id="KW-0540">Nuclease</keyword>
<organism evidence="9 10">
    <name type="scientific">Austropuccinia psidii MF-1</name>
    <dbReference type="NCBI Taxonomy" id="1389203"/>
    <lineage>
        <taxon>Eukaryota</taxon>
        <taxon>Fungi</taxon>
        <taxon>Dikarya</taxon>
        <taxon>Basidiomycota</taxon>
        <taxon>Pucciniomycotina</taxon>
        <taxon>Pucciniomycetes</taxon>
        <taxon>Pucciniales</taxon>
        <taxon>Sphaerophragmiaceae</taxon>
        <taxon>Austropuccinia</taxon>
    </lineage>
</organism>
<comment type="subcellular location">
    <subcellularLocation>
        <location evidence="2">Nucleus</location>
    </subcellularLocation>
</comment>
<comment type="cofactor">
    <cofactor evidence="1">
        <name>a divalent metal cation</name>
        <dbReference type="ChEBI" id="CHEBI:60240"/>
    </cofactor>
</comment>
<dbReference type="Proteomes" id="UP000765509">
    <property type="component" value="Unassembled WGS sequence"/>
</dbReference>
<evidence type="ECO:0000256" key="4">
    <source>
        <dbReference type="ARBA" id="ARBA00022722"/>
    </source>
</evidence>
<dbReference type="GO" id="GO:0005634">
    <property type="term" value="C:nucleus"/>
    <property type="evidence" value="ECO:0007669"/>
    <property type="project" value="UniProtKB-SubCell"/>
</dbReference>
<comment type="caution">
    <text evidence="9">The sequence shown here is derived from an EMBL/GenBank/DDBJ whole genome shotgun (WGS) entry which is preliminary data.</text>
</comment>
<comment type="similarity">
    <text evidence="3">Belongs to the HARBI1 family.</text>
</comment>
<evidence type="ECO:0000256" key="3">
    <source>
        <dbReference type="ARBA" id="ARBA00006958"/>
    </source>
</evidence>
<dbReference type="AlphaFoldDB" id="A0A9Q3FGJ9"/>
<proteinExistence type="inferred from homology"/>
<dbReference type="GO" id="GO:0046872">
    <property type="term" value="F:metal ion binding"/>
    <property type="evidence" value="ECO:0007669"/>
    <property type="project" value="UniProtKB-KW"/>
</dbReference>
<keyword evidence="7" id="KW-0539">Nucleus</keyword>
<dbReference type="OrthoDB" id="2505821at2759"/>
<name>A0A9Q3FGJ9_9BASI</name>
<keyword evidence="10" id="KW-1185">Reference proteome</keyword>